<evidence type="ECO:0000313" key="1">
    <source>
        <dbReference type="EMBL" id="EIG53588.1"/>
    </source>
</evidence>
<dbReference type="STRING" id="596152.DesU5LDRAFT_1914"/>
<dbReference type="eggNOG" id="ENOG5031608">
    <property type="taxonomic scope" value="Bacteria"/>
</dbReference>
<dbReference type="OrthoDB" id="6869119at2"/>
<dbReference type="EMBL" id="JH600068">
    <property type="protein sequence ID" value="EIG53588.1"/>
    <property type="molecule type" value="Genomic_DNA"/>
</dbReference>
<reference evidence="1" key="1">
    <citation type="submission" date="2011-11" db="EMBL/GenBank/DDBJ databases">
        <title>Improved High-Quality Draft sequence of Desulfovibrio sp. U5L.</title>
        <authorList>
            <consortium name="US DOE Joint Genome Institute"/>
            <person name="Lucas S."/>
            <person name="Han J."/>
            <person name="Lapidus A."/>
            <person name="Cheng J.-F."/>
            <person name="Goodwin L."/>
            <person name="Pitluck S."/>
            <person name="Peters L."/>
            <person name="Ovchinnikova G."/>
            <person name="Held B."/>
            <person name="Detter J.C."/>
            <person name="Han C."/>
            <person name="Tapia R."/>
            <person name="Land M."/>
            <person name="Hauser L."/>
            <person name="Kyrpides N."/>
            <person name="Ivanova N."/>
            <person name="Pagani I."/>
            <person name="Gabster J."/>
            <person name="Walker C."/>
            <person name="Stolyar S."/>
            <person name="Stahl D."/>
            <person name="Arkin A."/>
            <person name="Dehal P."/>
            <person name="Hazen T."/>
            <person name="Woyke T."/>
        </authorList>
    </citation>
    <scope>NUCLEOTIDE SEQUENCE [LARGE SCALE GENOMIC DNA]</scope>
    <source>
        <strain evidence="1">U5L</strain>
    </source>
</reference>
<sequence length="150" mass="15831">MSADTLTLSLPADSLAVSQYANLPFTGFFQLGGQTYGCAPDGLYRIGGDDDAGEAIRPVIEGPRIDAGTDAFKRLRGASVVGRGVEGLTLSTRTGDGDWREALATGHGRFACGRDNVGREVQWRIEGDGADFEITAVALEILNLGRQARG</sequence>
<organism evidence="1">
    <name type="scientific">Desulfovibrio sp. U5L</name>
    <dbReference type="NCBI Taxonomy" id="596152"/>
    <lineage>
        <taxon>Bacteria</taxon>
        <taxon>Pseudomonadati</taxon>
        <taxon>Thermodesulfobacteriota</taxon>
        <taxon>Desulfovibrionia</taxon>
        <taxon>Desulfovibrionales</taxon>
        <taxon>Desulfovibrionaceae</taxon>
        <taxon>Desulfovibrio</taxon>
    </lineage>
</organism>
<dbReference type="AlphaFoldDB" id="I2Q1D2"/>
<accession>I2Q1D2</accession>
<proteinExistence type="predicted"/>
<name>I2Q1D2_9BACT</name>
<gene>
    <name evidence="1" type="ORF">DesU5LDRAFT_1914</name>
</gene>
<dbReference type="HOGENOM" id="CLU_1755920_0_0_7"/>
<protein>
    <submittedName>
        <fullName evidence="1">Uncharacterized protein</fullName>
    </submittedName>
</protein>